<proteinExistence type="predicted"/>
<dbReference type="InterPro" id="IPR026444">
    <property type="entry name" value="Secre_tail"/>
</dbReference>
<evidence type="ECO:0000256" key="1">
    <source>
        <dbReference type="SAM" id="SignalP"/>
    </source>
</evidence>
<evidence type="ECO:0008006" key="4">
    <source>
        <dbReference type="Google" id="ProtNLM"/>
    </source>
</evidence>
<sequence length="494" mass="54682">MQTRVLLSFLLLLIGTQQAALAHRYCPFRPGLLYQLTQSPGDTIYSLRLQKQGGIIGSDSIYSFNRRLGPHPTNRTSACGTQLPFALYRYAENLFGATLRITAAATARPEYVLQLQRQALNSTFVLKPYAPLNQLWFAGGGVNAWVSSRSVATVLGQPDSVVSITFSDGRVLRLSKTYGFVGGPTILDYFSPRRPVRNLALTALPTQRLGQAVFGPLAVYDFQPGDVFWYQYTHNSRQPGASYSFNYGDSVLTRTASRTGDTLTYRLWRCSQNRTNAYVHTLTVSNTQPALLAAATGQYVRESRTSTMGTRLHDAIVNYLSIKGRPVLRHEGRMAFICSPADTSWVTSPPIDYSQEVYYSTGLGMILSYDDEMTATQISTILIGYRKGPDWWGTTYPLCRPVLSAAARQPAGTAVALPNPFTRDLSLQVTVERTQVLAVSLFNHVGQQVWAARQPVTAGEQRVPLALPALPAGLYFLHLRHDGRTEVLKVLRAQ</sequence>
<comment type="caution">
    <text evidence="2">The sequence shown here is derived from an EMBL/GenBank/DDBJ whole genome shotgun (WGS) entry which is preliminary data.</text>
</comment>
<gene>
    <name evidence="2" type="ORF">GCM10023186_40940</name>
</gene>
<keyword evidence="1" id="KW-0732">Signal</keyword>
<organism evidence="2 3">
    <name type="scientific">Hymenobacter koreensis</name>
    <dbReference type="NCBI Taxonomy" id="1084523"/>
    <lineage>
        <taxon>Bacteria</taxon>
        <taxon>Pseudomonadati</taxon>
        <taxon>Bacteroidota</taxon>
        <taxon>Cytophagia</taxon>
        <taxon>Cytophagales</taxon>
        <taxon>Hymenobacteraceae</taxon>
        <taxon>Hymenobacter</taxon>
    </lineage>
</organism>
<keyword evidence="3" id="KW-1185">Reference proteome</keyword>
<accession>A0ABP8JJ78</accession>
<dbReference type="EMBL" id="BAABHA010000015">
    <property type="protein sequence ID" value="GAA4391540.1"/>
    <property type="molecule type" value="Genomic_DNA"/>
</dbReference>
<reference evidence="3" key="1">
    <citation type="journal article" date="2019" name="Int. J. Syst. Evol. Microbiol.">
        <title>The Global Catalogue of Microorganisms (GCM) 10K type strain sequencing project: providing services to taxonomists for standard genome sequencing and annotation.</title>
        <authorList>
            <consortium name="The Broad Institute Genomics Platform"/>
            <consortium name="The Broad Institute Genome Sequencing Center for Infectious Disease"/>
            <person name="Wu L."/>
            <person name="Ma J."/>
        </authorList>
    </citation>
    <scope>NUCLEOTIDE SEQUENCE [LARGE SCALE GENOMIC DNA]</scope>
    <source>
        <strain evidence="3">JCM 17924</strain>
    </source>
</reference>
<dbReference type="NCBIfam" id="TIGR04183">
    <property type="entry name" value="Por_Secre_tail"/>
    <property type="match status" value="1"/>
</dbReference>
<evidence type="ECO:0000313" key="2">
    <source>
        <dbReference type="EMBL" id="GAA4391540.1"/>
    </source>
</evidence>
<dbReference type="Proteomes" id="UP001500454">
    <property type="component" value="Unassembled WGS sequence"/>
</dbReference>
<feature type="signal peptide" evidence="1">
    <location>
        <begin position="1"/>
        <end position="22"/>
    </location>
</feature>
<evidence type="ECO:0000313" key="3">
    <source>
        <dbReference type="Proteomes" id="UP001500454"/>
    </source>
</evidence>
<feature type="chain" id="PRO_5045117312" description="T9SS type A sorting domain-containing protein" evidence="1">
    <location>
        <begin position="23"/>
        <end position="494"/>
    </location>
</feature>
<dbReference type="RefSeq" id="WP_345227252.1">
    <property type="nucleotide sequence ID" value="NZ_BAABHA010000015.1"/>
</dbReference>
<protein>
    <recommendedName>
        <fullName evidence="4">T9SS type A sorting domain-containing protein</fullName>
    </recommendedName>
</protein>
<name>A0ABP8JJ78_9BACT</name>